<dbReference type="GO" id="GO:0006310">
    <property type="term" value="P:DNA recombination"/>
    <property type="evidence" value="ECO:0007669"/>
    <property type="project" value="InterPro"/>
</dbReference>
<dbReference type="Gene3D" id="3.30.930.30">
    <property type="match status" value="1"/>
</dbReference>
<comment type="caution">
    <text evidence="3">The sequence shown here is derived from an EMBL/GenBank/DDBJ whole genome shotgun (WGS) entry which is preliminary data.</text>
</comment>
<organism evidence="3 4">
    <name type="scientific">Frisingicoccus caecimuris</name>
    <dbReference type="NCBI Taxonomy" id="1796636"/>
    <lineage>
        <taxon>Bacteria</taxon>
        <taxon>Bacillati</taxon>
        <taxon>Bacillota</taxon>
        <taxon>Clostridia</taxon>
        <taxon>Lachnospirales</taxon>
        <taxon>Lachnospiraceae</taxon>
        <taxon>Frisingicoccus</taxon>
    </lineage>
</organism>
<keyword evidence="2" id="KW-0175">Coiled coil</keyword>
<evidence type="ECO:0000313" key="3">
    <source>
        <dbReference type="EMBL" id="TCO82146.1"/>
    </source>
</evidence>
<comment type="similarity">
    <text evidence="1">Belongs to the plasmid mobilization pre family.</text>
</comment>
<dbReference type="InterPro" id="IPR001668">
    <property type="entry name" value="Mob_Pre"/>
</dbReference>
<dbReference type="EMBL" id="SLXA01000019">
    <property type="protein sequence ID" value="TCO82146.1"/>
    <property type="molecule type" value="Genomic_DNA"/>
</dbReference>
<evidence type="ECO:0000256" key="2">
    <source>
        <dbReference type="SAM" id="Coils"/>
    </source>
</evidence>
<keyword evidence="4" id="KW-1185">Reference proteome</keyword>
<dbReference type="CDD" id="cd17242">
    <property type="entry name" value="MobM_relaxase"/>
    <property type="match status" value="1"/>
</dbReference>
<dbReference type="Pfam" id="PF01076">
    <property type="entry name" value="Mob_Pre"/>
    <property type="match status" value="1"/>
</dbReference>
<dbReference type="Proteomes" id="UP000295711">
    <property type="component" value="Unassembled WGS sequence"/>
</dbReference>
<proteinExistence type="inferred from homology"/>
<gene>
    <name evidence="3" type="ORF">EV212_11919</name>
</gene>
<evidence type="ECO:0000256" key="1">
    <source>
        <dbReference type="ARBA" id="ARBA00010657"/>
    </source>
</evidence>
<accession>A0A4R2L9T7</accession>
<reference evidence="3 4" key="1">
    <citation type="submission" date="2019-03" db="EMBL/GenBank/DDBJ databases">
        <title>Genomic Encyclopedia of Type Strains, Phase IV (KMG-IV): sequencing the most valuable type-strain genomes for metagenomic binning, comparative biology and taxonomic classification.</title>
        <authorList>
            <person name="Goeker M."/>
        </authorList>
    </citation>
    <scope>NUCLEOTIDE SEQUENCE [LARGE SCALE GENOMIC DNA]</scope>
    <source>
        <strain evidence="3 4">DSM 28559</strain>
    </source>
</reference>
<sequence>MKRTISFMTGKGSVNHNSRKFHAKNTDPERSCLNVEYCNENVKDVYHELFDEALVRYNEKQTRNDRRVDDYYEKIRSGKQEKPFHEIILQIGDKDNMGAKTENGQLAAKVLDKYMQDFQQRNPTLRVFSAYLHMDEASPHLHIDFVPYTTGSKRGLDTRVSLKQALAALGFKGGTRRETELNQWVAYEKEQLAAVMLEHGIEWEKKGTHEKHLSVLDFEKKERAKEVAELEQSISDRKERLSDIQIQQRKAEQETEQIRQEGETIRQEVSELSETSNLLKEQAATLAEDKEKLLSDNEKLEKQQKKLQQEIEKMVQSKAVMERNIHAYDEDEKWQLPEPAALMSAKAYKDKKASPLVEKLKETIKALTIKCVQLAEQGKKLKDKVTRQEQQISRLTDKVMEQRDTIDRLQEKAADLGRLERYFGREQVQSIVERSKALERAEQAKKRPKRAFEMSR</sequence>
<dbReference type="AlphaFoldDB" id="A0A4R2L9T7"/>
<protein>
    <submittedName>
        <fullName evidence="3">Plasmid recombination enzyme</fullName>
    </submittedName>
</protein>
<name>A0A4R2L9T7_9FIRM</name>
<feature type="coiled-coil region" evidence="2">
    <location>
        <begin position="357"/>
        <end position="419"/>
    </location>
</feature>
<feature type="coiled-coil region" evidence="2">
    <location>
        <begin position="227"/>
        <end position="324"/>
    </location>
</feature>
<evidence type="ECO:0000313" key="4">
    <source>
        <dbReference type="Proteomes" id="UP000295711"/>
    </source>
</evidence>
<dbReference type="GO" id="GO:0003677">
    <property type="term" value="F:DNA binding"/>
    <property type="evidence" value="ECO:0007669"/>
    <property type="project" value="InterPro"/>
</dbReference>